<organism evidence="2">
    <name type="scientific">Timema douglasi</name>
    <name type="common">Walking stick</name>
    <dbReference type="NCBI Taxonomy" id="61478"/>
    <lineage>
        <taxon>Eukaryota</taxon>
        <taxon>Metazoa</taxon>
        <taxon>Ecdysozoa</taxon>
        <taxon>Arthropoda</taxon>
        <taxon>Hexapoda</taxon>
        <taxon>Insecta</taxon>
        <taxon>Pterygota</taxon>
        <taxon>Neoptera</taxon>
        <taxon>Polyneoptera</taxon>
        <taxon>Phasmatodea</taxon>
        <taxon>Timematodea</taxon>
        <taxon>Timematoidea</taxon>
        <taxon>Timematidae</taxon>
        <taxon>Timema</taxon>
    </lineage>
</organism>
<gene>
    <name evidence="2" type="ORF">TDIB3V08_LOCUS6575</name>
</gene>
<reference evidence="2" key="1">
    <citation type="submission" date="2020-11" db="EMBL/GenBank/DDBJ databases">
        <authorList>
            <person name="Tran Van P."/>
        </authorList>
    </citation>
    <scope>NUCLEOTIDE SEQUENCE</scope>
</reference>
<evidence type="ECO:0000256" key="1">
    <source>
        <dbReference type="SAM" id="Phobius"/>
    </source>
</evidence>
<keyword evidence="1" id="KW-0472">Membrane</keyword>
<dbReference type="AlphaFoldDB" id="A0A7R8VKP0"/>
<accession>A0A7R8VKP0</accession>
<evidence type="ECO:0000313" key="2">
    <source>
        <dbReference type="EMBL" id="CAD7200354.1"/>
    </source>
</evidence>
<keyword evidence="1" id="KW-1133">Transmembrane helix</keyword>
<name>A0A7R8VKP0_TIMDO</name>
<sequence>MRYVLTLVIDLPGHMEMFVRMGSTYGLLTYVFACLLVVVVLCSSRVELSSCRRQGLGGGRVRGDVRELSHLPLPPHPCRPSLASHCLPVGSSSRAKSPGSEDREFVRRLILKAETVSNLAMPTHHHDGEMSEDELEKKRMLLLQELQKQD</sequence>
<keyword evidence="1" id="KW-0812">Transmembrane</keyword>
<dbReference type="EMBL" id="OA567443">
    <property type="protein sequence ID" value="CAD7200354.1"/>
    <property type="molecule type" value="Genomic_DNA"/>
</dbReference>
<protein>
    <submittedName>
        <fullName evidence="2">Uncharacterized protein</fullName>
    </submittedName>
</protein>
<proteinExistence type="predicted"/>
<feature type="transmembrane region" description="Helical" evidence="1">
    <location>
        <begin position="25"/>
        <end position="43"/>
    </location>
</feature>